<keyword evidence="2" id="KW-1185">Reference proteome</keyword>
<comment type="caution">
    <text evidence="1">The sequence shown here is derived from an EMBL/GenBank/DDBJ whole genome shotgun (WGS) entry which is preliminary data.</text>
</comment>
<dbReference type="Proteomes" id="UP001530400">
    <property type="component" value="Unassembled WGS sequence"/>
</dbReference>
<evidence type="ECO:0000313" key="2">
    <source>
        <dbReference type="Proteomes" id="UP001530400"/>
    </source>
</evidence>
<dbReference type="AlphaFoldDB" id="A0ABD3MYV4"/>
<sequence>MTFPKAFLGGAFVIQGRSPSDIKVQPDSSFVLPSKMYDTTSHSGQLFFVWSVALSISLGVGSRHPNELTILSLSIIDAARFPPIWSAEAMSLVIGALLSLEEGSEQPAPHAQVPSLNN</sequence>
<proteinExistence type="predicted"/>
<protein>
    <submittedName>
        <fullName evidence="1">Uncharacterized protein</fullName>
    </submittedName>
</protein>
<name>A0ABD3MYV4_9STRA</name>
<evidence type="ECO:0000313" key="1">
    <source>
        <dbReference type="EMBL" id="KAL3769018.1"/>
    </source>
</evidence>
<reference evidence="1 2" key="1">
    <citation type="submission" date="2024-10" db="EMBL/GenBank/DDBJ databases">
        <title>Updated reference genomes for cyclostephanoid diatoms.</title>
        <authorList>
            <person name="Roberts W.R."/>
            <person name="Alverson A.J."/>
        </authorList>
    </citation>
    <scope>NUCLEOTIDE SEQUENCE [LARGE SCALE GENOMIC DNA]</scope>
    <source>
        <strain evidence="1 2">AJA010-31</strain>
    </source>
</reference>
<organism evidence="1 2">
    <name type="scientific">Cyclotella atomus</name>
    <dbReference type="NCBI Taxonomy" id="382360"/>
    <lineage>
        <taxon>Eukaryota</taxon>
        <taxon>Sar</taxon>
        <taxon>Stramenopiles</taxon>
        <taxon>Ochrophyta</taxon>
        <taxon>Bacillariophyta</taxon>
        <taxon>Coscinodiscophyceae</taxon>
        <taxon>Thalassiosirophycidae</taxon>
        <taxon>Stephanodiscales</taxon>
        <taxon>Stephanodiscaceae</taxon>
        <taxon>Cyclotella</taxon>
    </lineage>
</organism>
<accession>A0ABD3MYV4</accession>
<dbReference type="EMBL" id="JALLPJ020001338">
    <property type="protein sequence ID" value="KAL3769018.1"/>
    <property type="molecule type" value="Genomic_DNA"/>
</dbReference>
<gene>
    <name evidence="1" type="ORF">ACHAWO_006784</name>
</gene>